<comment type="caution">
    <text evidence="10">The sequence shown here is derived from an EMBL/GenBank/DDBJ whole genome shotgun (WGS) entry which is preliminary data.</text>
</comment>
<evidence type="ECO:0000313" key="11">
    <source>
        <dbReference type="Proteomes" id="UP000292702"/>
    </source>
</evidence>
<dbReference type="PANTHER" id="PTHR24406">
    <property type="entry name" value="TRANSCRIPTIONAL REPRESSOR CTCFL-RELATED"/>
    <property type="match status" value="1"/>
</dbReference>
<keyword evidence="5" id="KW-0862">Zinc</keyword>
<dbReference type="GO" id="GO:0005634">
    <property type="term" value="C:nucleus"/>
    <property type="evidence" value="ECO:0007669"/>
    <property type="project" value="UniProtKB-SubCell"/>
</dbReference>
<dbReference type="EMBL" id="RWJN01000144">
    <property type="protein sequence ID" value="TCD66221.1"/>
    <property type="molecule type" value="Genomic_DNA"/>
</dbReference>
<name>A0A4R0RDP5_9APHY</name>
<dbReference type="Proteomes" id="UP000292702">
    <property type="component" value="Unassembled WGS sequence"/>
</dbReference>
<evidence type="ECO:0000313" key="10">
    <source>
        <dbReference type="EMBL" id="TCD66221.1"/>
    </source>
</evidence>
<evidence type="ECO:0000256" key="5">
    <source>
        <dbReference type="ARBA" id="ARBA00022833"/>
    </source>
</evidence>
<dbReference type="SMART" id="SM00355">
    <property type="entry name" value="ZnF_C2H2"/>
    <property type="match status" value="5"/>
</dbReference>
<keyword evidence="11" id="KW-1185">Reference proteome</keyword>
<evidence type="ECO:0000256" key="7">
    <source>
        <dbReference type="PROSITE-ProRule" id="PRU00042"/>
    </source>
</evidence>
<dbReference type="PROSITE" id="PS50157">
    <property type="entry name" value="ZINC_FINGER_C2H2_2"/>
    <property type="match status" value="2"/>
</dbReference>
<keyword evidence="4 7" id="KW-0863">Zinc-finger</keyword>
<evidence type="ECO:0000256" key="2">
    <source>
        <dbReference type="ARBA" id="ARBA00022723"/>
    </source>
</evidence>
<dbReference type="STRING" id="92696.A0A4R0RDP5"/>
<evidence type="ECO:0000256" key="4">
    <source>
        <dbReference type="ARBA" id="ARBA00022771"/>
    </source>
</evidence>
<dbReference type="OrthoDB" id="6105938at2759"/>
<gene>
    <name evidence="10" type="ORF">EIP91_001624</name>
</gene>
<sequence>MSVVVKSYHELLAHPNLPPTKDCRICEMPVPEADWSDHWESSPEHKLCGKCELSFETKEIFLCHSQPSVSHDALYCSLCQQFFHTLGSLEEHKQQPPESHFTCSMCAIRFSAPWLLEGHTKLRHTEQYRRIFGRDAENAASSSSKVTVHHAETLIPSLESSSVSSSTCDECNISFKQYMDLLHHSLQKHPEAFGLDKKIGRVKCGVCSSEFKREYSMYQHLLAKHPKDAPRYWKSTPPPYVCDPPVHQEEAANISTPNVIRVGDNGDSGTGGATEVSASDITTSLTGGIAPSIVLDPNPLDSNTSDLADVVAPEEPTSDEDSDLENWTADVWWSSELDDTHEEHDWHSEDVPAAHVEVPMENAPLNASSPPELQPTPPPSASAAGSSVISPILVLSCGVCTKPPTMPLVTMCGHPFCHS</sequence>
<dbReference type="PROSITE" id="PS00028">
    <property type="entry name" value="ZINC_FINGER_C2H2_1"/>
    <property type="match status" value="3"/>
</dbReference>
<proteinExistence type="predicted"/>
<feature type="domain" description="C2H2-type" evidence="9">
    <location>
        <begin position="101"/>
        <end position="129"/>
    </location>
</feature>
<dbReference type="AlphaFoldDB" id="A0A4R0RDP5"/>
<accession>A0A4R0RDP5</accession>
<evidence type="ECO:0000256" key="1">
    <source>
        <dbReference type="ARBA" id="ARBA00004123"/>
    </source>
</evidence>
<comment type="subcellular location">
    <subcellularLocation>
        <location evidence="1">Nucleus</location>
    </subcellularLocation>
</comment>
<keyword evidence="3" id="KW-0677">Repeat</keyword>
<keyword evidence="2" id="KW-0479">Metal-binding</keyword>
<feature type="region of interest" description="Disordered" evidence="8">
    <location>
        <begin position="362"/>
        <end position="385"/>
    </location>
</feature>
<dbReference type="InterPro" id="IPR013087">
    <property type="entry name" value="Znf_C2H2_type"/>
</dbReference>
<organism evidence="10 11">
    <name type="scientific">Steccherinum ochraceum</name>
    <dbReference type="NCBI Taxonomy" id="92696"/>
    <lineage>
        <taxon>Eukaryota</taxon>
        <taxon>Fungi</taxon>
        <taxon>Dikarya</taxon>
        <taxon>Basidiomycota</taxon>
        <taxon>Agaricomycotina</taxon>
        <taxon>Agaricomycetes</taxon>
        <taxon>Polyporales</taxon>
        <taxon>Steccherinaceae</taxon>
        <taxon>Steccherinum</taxon>
    </lineage>
</organism>
<dbReference type="InterPro" id="IPR050888">
    <property type="entry name" value="ZnF_C2H2-type_TF"/>
</dbReference>
<keyword evidence="6" id="KW-0539">Nucleus</keyword>
<dbReference type="Gene3D" id="3.30.160.60">
    <property type="entry name" value="Classic Zinc Finger"/>
    <property type="match status" value="2"/>
</dbReference>
<protein>
    <recommendedName>
        <fullName evidence="9">C2H2-type domain-containing protein</fullName>
    </recommendedName>
</protein>
<evidence type="ECO:0000256" key="8">
    <source>
        <dbReference type="SAM" id="MobiDB-lite"/>
    </source>
</evidence>
<evidence type="ECO:0000256" key="3">
    <source>
        <dbReference type="ARBA" id="ARBA00022737"/>
    </source>
</evidence>
<evidence type="ECO:0000256" key="6">
    <source>
        <dbReference type="ARBA" id="ARBA00023242"/>
    </source>
</evidence>
<evidence type="ECO:0000259" key="9">
    <source>
        <dbReference type="PROSITE" id="PS50157"/>
    </source>
</evidence>
<reference evidence="10 11" key="1">
    <citation type="submission" date="2018-11" db="EMBL/GenBank/DDBJ databases">
        <title>Genome assembly of Steccherinum ochraceum LE-BIN_3174, the white-rot fungus of the Steccherinaceae family (The Residual Polyporoid clade, Polyporales, Basidiomycota).</title>
        <authorList>
            <person name="Fedorova T.V."/>
            <person name="Glazunova O.A."/>
            <person name="Landesman E.O."/>
            <person name="Moiseenko K.V."/>
            <person name="Psurtseva N.V."/>
            <person name="Savinova O.S."/>
            <person name="Shakhova N.V."/>
            <person name="Tyazhelova T.V."/>
            <person name="Vasina D.V."/>
        </authorList>
    </citation>
    <scope>NUCLEOTIDE SEQUENCE [LARGE SCALE GENOMIC DNA]</scope>
    <source>
        <strain evidence="10 11">LE-BIN_3174</strain>
    </source>
</reference>
<dbReference type="GO" id="GO:0008270">
    <property type="term" value="F:zinc ion binding"/>
    <property type="evidence" value="ECO:0007669"/>
    <property type="project" value="UniProtKB-KW"/>
</dbReference>
<feature type="domain" description="C2H2-type" evidence="9">
    <location>
        <begin position="202"/>
        <end position="230"/>
    </location>
</feature>